<dbReference type="InterPro" id="IPR010985">
    <property type="entry name" value="Ribbon_hlx_hlx"/>
</dbReference>
<dbReference type="HOGENOM" id="CLU_190384_0_0_2"/>
<accession>A0A0A7GG53</accession>
<dbReference type="eggNOG" id="arCOG01009">
    <property type="taxonomic scope" value="Archaea"/>
</dbReference>
<dbReference type="CDD" id="cd22231">
    <property type="entry name" value="RHH_NikR_HicB-like"/>
    <property type="match status" value="1"/>
</dbReference>
<dbReference type="SUPFAM" id="SSF47598">
    <property type="entry name" value="Ribbon-helix-helix"/>
    <property type="match status" value="1"/>
</dbReference>
<dbReference type="STRING" id="565033.GACE_0888"/>
<proteinExistence type="predicted"/>
<protein>
    <recommendedName>
        <fullName evidence="3">Ribbon-helix-helix protein CopG domain-containing protein</fullName>
    </recommendedName>
</protein>
<dbReference type="GeneID" id="24797481"/>
<gene>
    <name evidence="1" type="ORF">GACE_0888</name>
</gene>
<name>A0A0A7GG53_GEOAI</name>
<reference evidence="1 2" key="1">
    <citation type="journal article" date="2015" name="Appl. Environ. Microbiol.">
        <title>The Geoglobus acetivorans genome: Fe(III) reduction, acetate utilization, autotrophic growth, and degradation of aromatic compounds in a hyperthermophilic archaeon.</title>
        <authorList>
            <person name="Mardanov A.V."/>
            <person name="Slododkina G.B."/>
            <person name="Slobodkin A.I."/>
            <person name="Beletsky A.V."/>
            <person name="Gavrilov S.N."/>
            <person name="Kublanov I.V."/>
            <person name="Bonch-Osmolovskaya E.A."/>
            <person name="Skryabin K.G."/>
            <person name="Ravin N.V."/>
        </authorList>
    </citation>
    <scope>NUCLEOTIDE SEQUENCE [LARGE SCALE GENOMIC DNA]</scope>
    <source>
        <strain evidence="1 2">SBH6</strain>
    </source>
</reference>
<dbReference type="RefSeq" id="WP_148305920.1">
    <property type="nucleotide sequence ID" value="NZ_CP009552.1"/>
</dbReference>
<dbReference type="AlphaFoldDB" id="A0A0A7GG53"/>
<dbReference type="EMBL" id="CP009552">
    <property type="protein sequence ID" value="AIY89936.1"/>
    <property type="molecule type" value="Genomic_DNA"/>
</dbReference>
<evidence type="ECO:0008006" key="3">
    <source>
        <dbReference type="Google" id="ProtNLM"/>
    </source>
</evidence>
<evidence type="ECO:0000313" key="1">
    <source>
        <dbReference type="EMBL" id="AIY89936.1"/>
    </source>
</evidence>
<organism evidence="1 2">
    <name type="scientific">Geoglobus acetivorans</name>
    <dbReference type="NCBI Taxonomy" id="565033"/>
    <lineage>
        <taxon>Archaea</taxon>
        <taxon>Methanobacteriati</taxon>
        <taxon>Methanobacteriota</taxon>
        <taxon>Archaeoglobi</taxon>
        <taxon>Archaeoglobales</taxon>
        <taxon>Archaeoglobaceae</taxon>
        <taxon>Geoglobus</taxon>
    </lineage>
</organism>
<sequence length="69" mass="8095">MNITVSPILKRELEELVERGYFSNVSDAVRYAIHEMLARFRAEGRLPPDSAEERIRHARLIEEREGELE</sequence>
<dbReference type="Proteomes" id="UP000030624">
    <property type="component" value="Chromosome"/>
</dbReference>
<dbReference type="KEGG" id="gac:GACE_0888"/>
<dbReference type="GO" id="GO:0006355">
    <property type="term" value="P:regulation of DNA-templated transcription"/>
    <property type="evidence" value="ECO:0007669"/>
    <property type="project" value="InterPro"/>
</dbReference>
<evidence type="ECO:0000313" key="2">
    <source>
        <dbReference type="Proteomes" id="UP000030624"/>
    </source>
</evidence>